<comment type="similarity">
    <text evidence="2">Belongs to the cut8/STS1 family.</text>
</comment>
<keyword evidence="3" id="KW-0539">Nucleus</keyword>
<dbReference type="GO" id="GO:0071630">
    <property type="term" value="P:nuclear protein quality control by the ubiquitin-proteasome system"/>
    <property type="evidence" value="ECO:0007669"/>
    <property type="project" value="InterPro"/>
</dbReference>
<dbReference type="Gene3D" id="1.20.58.1590">
    <property type="entry name" value="Tethering factor for nuclear proteasome Cut8/Sts1"/>
    <property type="match status" value="1"/>
</dbReference>
<dbReference type="OrthoDB" id="10061064at2759"/>
<evidence type="ECO:0000256" key="1">
    <source>
        <dbReference type="ARBA" id="ARBA00004123"/>
    </source>
</evidence>
<proteinExistence type="inferred from homology"/>
<comment type="caution">
    <text evidence="5">The sequence shown here is derived from an EMBL/GenBank/DDBJ whole genome shotgun (WGS) entry which is preliminary data.</text>
</comment>
<feature type="compositionally biased region" description="Pro residues" evidence="4">
    <location>
        <begin position="16"/>
        <end position="28"/>
    </location>
</feature>
<dbReference type="AlphaFoldDB" id="A0A2P6V9A4"/>
<dbReference type="InterPro" id="IPR038422">
    <property type="entry name" value="Cut8/Sts1_sf"/>
</dbReference>
<dbReference type="GO" id="GO:0031965">
    <property type="term" value="C:nuclear membrane"/>
    <property type="evidence" value="ECO:0007669"/>
    <property type="project" value="TreeGrafter"/>
</dbReference>
<protein>
    <submittedName>
        <fullName evidence="5">Tethering factor for nuclear proteasome sts1-like isoform X1</fullName>
    </submittedName>
</protein>
<dbReference type="Proteomes" id="UP000239649">
    <property type="component" value="Unassembled WGS sequence"/>
</dbReference>
<dbReference type="PANTHER" id="PTHR28032:SF1">
    <property type="entry name" value="FI02826P"/>
    <property type="match status" value="1"/>
</dbReference>
<evidence type="ECO:0000256" key="2">
    <source>
        <dbReference type="ARBA" id="ARBA00006199"/>
    </source>
</evidence>
<dbReference type="InterPro" id="IPR013868">
    <property type="entry name" value="Cut8/Sts1_fam"/>
</dbReference>
<evidence type="ECO:0000256" key="3">
    <source>
        <dbReference type="ARBA" id="ARBA00023242"/>
    </source>
</evidence>
<dbReference type="EMBL" id="LHPF02000018">
    <property type="protein sequence ID" value="PSC70672.1"/>
    <property type="molecule type" value="Genomic_DNA"/>
</dbReference>
<evidence type="ECO:0000256" key="4">
    <source>
        <dbReference type="SAM" id="MobiDB-lite"/>
    </source>
</evidence>
<comment type="subcellular location">
    <subcellularLocation>
        <location evidence="1">Nucleus</location>
    </subcellularLocation>
</comment>
<evidence type="ECO:0000313" key="5">
    <source>
        <dbReference type="EMBL" id="PSC70672.1"/>
    </source>
</evidence>
<accession>A0A2P6V9A4</accession>
<keyword evidence="6" id="KW-1185">Reference proteome</keyword>
<gene>
    <name evidence="5" type="ORF">C2E20_5800</name>
</gene>
<dbReference type="GO" id="GO:0000502">
    <property type="term" value="C:proteasome complex"/>
    <property type="evidence" value="ECO:0007669"/>
    <property type="project" value="UniProtKB-KW"/>
</dbReference>
<dbReference type="GO" id="GO:0031144">
    <property type="term" value="P:proteasome localization"/>
    <property type="evidence" value="ECO:0007669"/>
    <property type="project" value="InterPro"/>
</dbReference>
<dbReference type="GO" id="GO:0070628">
    <property type="term" value="F:proteasome binding"/>
    <property type="evidence" value="ECO:0007669"/>
    <property type="project" value="TreeGrafter"/>
</dbReference>
<dbReference type="Pfam" id="PF08559">
    <property type="entry name" value="Cut8"/>
    <property type="match status" value="1"/>
</dbReference>
<sequence>MWQVATNGSRSSGPYPDRPASPVNPPHPARSYPPAGAPAPKRARASAQPKLTDLLHTASKHQLEHLIMQLISEVGGELEGRIVALLPPPDLEAMRASTQALEKKVSKAFPHVRWGNNQDAYAYKRVGPPLRDLKAALLEHGKTFVDCKRYDALLQYLPFALHAVDHMPQWDADAHNKPHDQAAKALEGMLLKVLKAAPPAAAQREQLRREVEGMCLPLAAARAALGLGAA</sequence>
<feature type="compositionally biased region" description="Polar residues" evidence="4">
    <location>
        <begin position="1"/>
        <end position="12"/>
    </location>
</feature>
<evidence type="ECO:0000313" key="6">
    <source>
        <dbReference type="Proteomes" id="UP000239649"/>
    </source>
</evidence>
<name>A0A2P6V9A4_9CHLO</name>
<organism evidence="5 6">
    <name type="scientific">Micractinium conductrix</name>
    <dbReference type="NCBI Taxonomy" id="554055"/>
    <lineage>
        <taxon>Eukaryota</taxon>
        <taxon>Viridiplantae</taxon>
        <taxon>Chlorophyta</taxon>
        <taxon>core chlorophytes</taxon>
        <taxon>Trebouxiophyceae</taxon>
        <taxon>Chlorellales</taxon>
        <taxon>Chlorellaceae</taxon>
        <taxon>Chlorella clade</taxon>
        <taxon>Micractinium</taxon>
    </lineage>
</organism>
<reference evidence="5 6" key="1">
    <citation type="journal article" date="2018" name="Plant J.">
        <title>Genome sequences of Chlorella sorokiniana UTEX 1602 and Micractinium conductrix SAG 241.80: implications to maltose excretion by a green alga.</title>
        <authorList>
            <person name="Arriola M.B."/>
            <person name="Velmurugan N."/>
            <person name="Zhang Y."/>
            <person name="Plunkett M.H."/>
            <person name="Hondzo H."/>
            <person name="Barney B.M."/>
        </authorList>
    </citation>
    <scope>NUCLEOTIDE SEQUENCE [LARGE SCALE GENOMIC DNA]</scope>
    <source>
        <strain evidence="5 6">SAG 241.80</strain>
    </source>
</reference>
<feature type="region of interest" description="Disordered" evidence="4">
    <location>
        <begin position="1"/>
        <end position="48"/>
    </location>
</feature>
<dbReference type="PANTHER" id="PTHR28032">
    <property type="entry name" value="FI02826P"/>
    <property type="match status" value="1"/>
</dbReference>